<protein>
    <submittedName>
        <fullName evidence="10">Cytochrome P450</fullName>
    </submittedName>
</protein>
<dbReference type="Gene3D" id="1.10.630.10">
    <property type="entry name" value="Cytochrome P450"/>
    <property type="match status" value="1"/>
</dbReference>
<evidence type="ECO:0000256" key="4">
    <source>
        <dbReference type="ARBA" id="ARBA00022723"/>
    </source>
</evidence>
<dbReference type="InterPro" id="IPR036396">
    <property type="entry name" value="Cyt_P450_sf"/>
</dbReference>
<dbReference type="PANTHER" id="PTHR24292:SF102">
    <property type="entry name" value="CYTOCHROME P450 FAMILY-RELATED"/>
    <property type="match status" value="1"/>
</dbReference>
<comment type="cofactor">
    <cofactor evidence="1">
        <name>heme</name>
        <dbReference type="ChEBI" id="CHEBI:30413"/>
    </cofactor>
</comment>
<name>A0A914CB99_9BILA</name>
<dbReference type="InterPro" id="IPR001128">
    <property type="entry name" value="Cyt_P450"/>
</dbReference>
<dbReference type="Pfam" id="PF00067">
    <property type="entry name" value="p450"/>
    <property type="match status" value="1"/>
</dbReference>
<evidence type="ECO:0000256" key="6">
    <source>
        <dbReference type="ARBA" id="ARBA00023004"/>
    </source>
</evidence>
<keyword evidence="3" id="KW-0349">Heme</keyword>
<dbReference type="AlphaFoldDB" id="A0A914CB99"/>
<dbReference type="WBParaSite" id="ACRNAN_Path_780.g2947.t2">
    <property type="protein sequence ID" value="ACRNAN_Path_780.g2947.t2"/>
    <property type="gene ID" value="ACRNAN_Path_780.g2947"/>
</dbReference>
<evidence type="ECO:0000256" key="7">
    <source>
        <dbReference type="ARBA" id="ARBA00023033"/>
    </source>
</evidence>
<keyword evidence="5" id="KW-0560">Oxidoreductase</keyword>
<comment type="similarity">
    <text evidence="2">Belongs to the cytochrome P450 family.</text>
</comment>
<keyword evidence="8" id="KW-1133">Transmembrane helix</keyword>
<evidence type="ECO:0000313" key="10">
    <source>
        <dbReference type="WBParaSite" id="ACRNAN_Path_780.g2947.t2"/>
    </source>
</evidence>
<keyword evidence="8" id="KW-0812">Transmembrane</keyword>
<dbReference type="PANTHER" id="PTHR24292">
    <property type="entry name" value="CYTOCHROME P450"/>
    <property type="match status" value="1"/>
</dbReference>
<keyword evidence="6" id="KW-0408">Iron</keyword>
<dbReference type="GO" id="GO:0020037">
    <property type="term" value="F:heme binding"/>
    <property type="evidence" value="ECO:0007669"/>
    <property type="project" value="InterPro"/>
</dbReference>
<keyword evidence="9" id="KW-1185">Reference proteome</keyword>
<dbReference type="GO" id="GO:0005506">
    <property type="term" value="F:iron ion binding"/>
    <property type="evidence" value="ECO:0007669"/>
    <property type="project" value="InterPro"/>
</dbReference>
<accession>A0A914CB99</accession>
<organism evidence="9 10">
    <name type="scientific">Acrobeloides nanus</name>
    <dbReference type="NCBI Taxonomy" id="290746"/>
    <lineage>
        <taxon>Eukaryota</taxon>
        <taxon>Metazoa</taxon>
        <taxon>Ecdysozoa</taxon>
        <taxon>Nematoda</taxon>
        <taxon>Chromadorea</taxon>
        <taxon>Rhabditida</taxon>
        <taxon>Tylenchina</taxon>
        <taxon>Cephalobomorpha</taxon>
        <taxon>Cephaloboidea</taxon>
        <taxon>Cephalobidae</taxon>
        <taxon>Acrobeloides</taxon>
    </lineage>
</organism>
<evidence type="ECO:0000256" key="2">
    <source>
        <dbReference type="ARBA" id="ARBA00010617"/>
    </source>
</evidence>
<keyword evidence="7" id="KW-0503">Monooxygenase</keyword>
<proteinExistence type="inferred from homology"/>
<dbReference type="InterPro" id="IPR050476">
    <property type="entry name" value="Insect_CytP450_Detox"/>
</dbReference>
<evidence type="ECO:0000256" key="1">
    <source>
        <dbReference type="ARBA" id="ARBA00001971"/>
    </source>
</evidence>
<sequence>MSLLTIAILSLILYFLIVAVWRRYKHFQLRDELGLPGPKPDFFTGNIKDLMKMIKEMGIENSPYIRLKVAEMYGKTYGFYVGSLLEINSTDLEFAKEVMIKQFSNFINRQPITFQDVFPMKESLLHIGKDGPHGYGWKEIRSIVSPVFTTGKMKLMFGTIHERIETLIKVLENRIQKDDCVDIYDTYAGCDRKMCVWHRS</sequence>
<evidence type="ECO:0000256" key="5">
    <source>
        <dbReference type="ARBA" id="ARBA00023002"/>
    </source>
</evidence>
<dbReference type="Proteomes" id="UP000887540">
    <property type="component" value="Unplaced"/>
</dbReference>
<keyword evidence="4" id="KW-0479">Metal-binding</keyword>
<feature type="transmembrane region" description="Helical" evidence="8">
    <location>
        <begin position="6"/>
        <end position="24"/>
    </location>
</feature>
<evidence type="ECO:0000256" key="8">
    <source>
        <dbReference type="SAM" id="Phobius"/>
    </source>
</evidence>
<reference evidence="10" key="1">
    <citation type="submission" date="2022-11" db="UniProtKB">
        <authorList>
            <consortium name="WormBaseParasite"/>
        </authorList>
    </citation>
    <scope>IDENTIFICATION</scope>
</reference>
<dbReference type="GO" id="GO:0004497">
    <property type="term" value="F:monooxygenase activity"/>
    <property type="evidence" value="ECO:0007669"/>
    <property type="project" value="UniProtKB-KW"/>
</dbReference>
<dbReference type="GO" id="GO:0016705">
    <property type="term" value="F:oxidoreductase activity, acting on paired donors, with incorporation or reduction of molecular oxygen"/>
    <property type="evidence" value="ECO:0007669"/>
    <property type="project" value="InterPro"/>
</dbReference>
<keyword evidence="8" id="KW-0472">Membrane</keyword>
<dbReference type="SUPFAM" id="SSF48264">
    <property type="entry name" value="Cytochrome P450"/>
    <property type="match status" value="1"/>
</dbReference>
<evidence type="ECO:0000256" key="3">
    <source>
        <dbReference type="ARBA" id="ARBA00022617"/>
    </source>
</evidence>
<evidence type="ECO:0000313" key="9">
    <source>
        <dbReference type="Proteomes" id="UP000887540"/>
    </source>
</evidence>